<gene>
    <name evidence="4" type="ordered locus">THI_1961</name>
    <name evidence="5" type="ORF">THICB1_20066</name>
</gene>
<feature type="region of interest" description="Disordered" evidence="1">
    <location>
        <begin position="544"/>
        <end position="564"/>
    </location>
</feature>
<dbReference type="RefSeq" id="WP_013105943.1">
    <property type="nucleotide sequence ID" value="NC_014145.1"/>
</dbReference>
<accession>D6CTK5</accession>
<dbReference type="HOGENOM" id="CLU_308806_0_0_4"/>
<dbReference type="Pfam" id="PF09718">
    <property type="entry name" value="Tape_meas_lam_C"/>
    <property type="match status" value="1"/>
</dbReference>
<proteinExistence type="predicted"/>
<dbReference type="KEGG" id="thi:THI_1961"/>
<reference evidence="5 7" key="4">
    <citation type="submission" date="2015-03" db="EMBL/GenBank/DDBJ databases">
        <authorList>
            <person name="Regsiter A."/>
            <person name="william w."/>
        </authorList>
    </citation>
    <scope>NUCLEOTIDE SEQUENCE [LARGE SCALE GENOMIC DNA]</scope>
    <source>
        <strain evidence="5 7">CB1</strain>
    </source>
</reference>
<keyword evidence="2" id="KW-0812">Transmembrane</keyword>
<evidence type="ECO:0000256" key="2">
    <source>
        <dbReference type="SAM" id="Phobius"/>
    </source>
</evidence>
<dbReference type="eggNOG" id="COG5283">
    <property type="taxonomic scope" value="Bacteria"/>
</dbReference>
<evidence type="ECO:0000313" key="6">
    <source>
        <dbReference type="Proteomes" id="UP000002372"/>
    </source>
</evidence>
<reference key="1">
    <citation type="submission" date="2009-07" db="EMBL/GenBank/DDBJ databases">
        <authorList>
            <person name="Genoscope - CEA"/>
        </authorList>
    </citation>
    <scope>NUCLEOTIDE SEQUENCE</scope>
    <source>
        <strain>3As</strain>
    </source>
</reference>
<name>D6CTK5_THIA3</name>
<dbReference type="OrthoDB" id="8695541at2"/>
<feature type="transmembrane region" description="Helical" evidence="2">
    <location>
        <begin position="253"/>
        <end position="275"/>
    </location>
</feature>
<feature type="domain" description="Bacteriophage tail tape measure C-terminal" evidence="3">
    <location>
        <begin position="759"/>
        <end position="828"/>
    </location>
</feature>
<feature type="transmembrane region" description="Helical" evidence="2">
    <location>
        <begin position="318"/>
        <end position="339"/>
    </location>
</feature>
<keyword evidence="7" id="KW-1185">Reference proteome</keyword>
<keyword evidence="2" id="KW-1133">Transmembrane helix</keyword>
<dbReference type="eggNOG" id="COG1196">
    <property type="taxonomic scope" value="Bacteria"/>
</dbReference>
<dbReference type="EMBL" id="FP475956">
    <property type="protein sequence ID" value="CAZ88624.1"/>
    <property type="molecule type" value="Genomic_DNA"/>
</dbReference>
<organism evidence="4 6">
    <name type="scientific">Thiomonas arsenitoxydans (strain DSM 22701 / CIP 110005 / 3As)</name>
    <dbReference type="NCBI Taxonomy" id="426114"/>
    <lineage>
        <taxon>Bacteria</taxon>
        <taxon>Pseudomonadati</taxon>
        <taxon>Pseudomonadota</taxon>
        <taxon>Betaproteobacteria</taxon>
        <taxon>Burkholderiales</taxon>
        <taxon>Thiomonas</taxon>
    </lineage>
</organism>
<dbReference type="InterPro" id="IPR006431">
    <property type="entry name" value="Phage_tape_meas_C"/>
</dbReference>
<evidence type="ECO:0000313" key="5">
    <source>
        <dbReference type="EMBL" id="CQR32091.1"/>
    </source>
</evidence>
<dbReference type="Proteomes" id="UP000078599">
    <property type="component" value="Unassembled WGS sequence"/>
</dbReference>
<keyword evidence="2" id="KW-0472">Membrane</keyword>
<reference evidence="6" key="2">
    <citation type="journal article" date="2010" name="PLoS Genet.">
        <title>Structure, function, and evolution of the Thiomonas spp. genome.</title>
        <authorList>
            <person name="Arsene-Ploetze F."/>
            <person name="Koechler S."/>
            <person name="Marchal M."/>
            <person name="Coppee J.Y."/>
            <person name="Chandler M."/>
            <person name="Bonnefoy V."/>
            <person name="Brochier-Armanet C."/>
            <person name="Barakat M."/>
            <person name="Barbe V."/>
            <person name="Battaglia-Brunet F."/>
            <person name="Bruneel O."/>
            <person name="Bryan C.G."/>
            <person name="Cleiss-Arnold J."/>
            <person name="Cruveiller S."/>
            <person name="Erhardt M."/>
            <person name="Heinrich-Salmeron A."/>
            <person name="Hommais F."/>
            <person name="Joulian C."/>
            <person name="Krin E."/>
            <person name="Lieutaud A."/>
            <person name="Lievremont D."/>
            <person name="Michel C."/>
            <person name="Muller D."/>
            <person name="Ortet P."/>
            <person name="Proux C."/>
            <person name="Siguier P."/>
            <person name="Roche D."/>
            <person name="Rouy Z."/>
            <person name="Salvignol G."/>
            <person name="Slyemi D."/>
            <person name="Talla E."/>
            <person name="Weiss S."/>
            <person name="Weissenbach J."/>
            <person name="Medigue C."/>
            <person name="Bertin P.N."/>
        </authorList>
    </citation>
    <scope>NUCLEOTIDE SEQUENCE [LARGE SCALE GENOMIC DNA]</scope>
    <source>
        <strain evidence="6">DSM 22701 / CIP 110005 / 3As</strain>
    </source>
</reference>
<dbReference type="AlphaFoldDB" id="D6CTK5"/>
<reference evidence="4" key="3">
    <citation type="submission" date="2010-07" db="EMBL/GenBank/DDBJ databases">
        <authorList>
            <person name="Genoscope - CEA"/>
        </authorList>
    </citation>
    <scope>NUCLEOTIDE SEQUENCE</scope>
    <source>
        <strain evidence="4">3As</strain>
    </source>
</reference>
<protein>
    <submittedName>
        <fullName evidence="4">Tail protein putative tail length tape measure protein</fullName>
    </submittedName>
    <submittedName>
        <fullName evidence="5">Tail protein tail length tape measure protein</fullName>
    </submittedName>
</protein>
<dbReference type="EMBL" id="CTRI01000012">
    <property type="protein sequence ID" value="CQR32091.1"/>
    <property type="molecule type" value="Genomic_DNA"/>
</dbReference>
<evidence type="ECO:0000313" key="7">
    <source>
        <dbReference type="Proteomes" id="UP000078599"/>
    </source>
</evidence>
<evidence type="ECO:0000313" key="4">
    <source>
        <dbReference type="EMBL" id="CAZ88624.1"/>
    </source>
</evidence>
<dbReference type="eggNOG" id="COG5281">
    <property type="taxonomic scope" value="Bacteria"/>
</dbReference>
<sequence length="955" mass="99186">MSGALGALNIDLSANTARFDSALERAAYLMKRSMHQMESAMEVAKVHAERLEGALGAIGASIEKLGAVAGVAGLIEVAKSSIESAVRLKEMSEQTGLSVAVLSDMQREAQITGVSMGSVGEVAAKLGRAMWNAQEGLKSSKDAFKAMGVAVTDAHGRLRSSDAVLMDVAKSFVHMQNGAAKSAIAMQLFGRSGSELIPMLQRLGEEGKVNGFITDAQAEKAKRLEYAWQALTWKLNQWKFTAIGAVAPALQGLLPILPALAAGAIGFLGVVKILPAAIEGVSASVKFLQAAFVTSGEVGLGVFAGLTDAVDGLTAAMAANPIGAIAVALTAAAAALYVFRDSVITLGGTTASVSEFIGGAWDAVRGAVVSALGALRDAFAGASADWRRFMVEMGIGWQSVESDFGKAVSVAGTYLKDFVNVSIGFAWGGIQAVNVLVNGVADLVTRGFSSAMATARAFGKGFMAALHGDFGFTAFRAHLRGGVDAVKEFGGAVNQAITSAMNTDYVGTAGLVASRAWGSVARDAAARHARDVAQERRRRAEEAAQEAALRNPTVPGRARVAHSPHAKTDPFAQALQGLAREKAALDASAFDWSQYHGKVDNAKQALVEFTLTQGKLSDARRKAEGFQPLTATQKAQYLAAAKAIDDETARLKRLKATQAFQTQMQGVDQGRQQDIARRENALLLIGKTREQQAAMTEILDQQAKAQQRINDALAKGVNLTLAQQRAILASAVGYAQQVNALEAQKKKATDAFNNNPTVAIHAGLQQVAQSAVLTGAKIKQSIVGAFQSATNALVQFAETGKLNFRQLAASIIQDLLKIAAEKAMAGVAGMVSGASTGWIGAIGSFLSGKRAAGGSVEAGGMYLVGERGPEVVKMGASGTVVPNHQLRQAISGGTLSKGGASYHGDVNVVVNHDGSASLAGPQGGAAMQGVGAMIGEHVRQILLTEMRPGGLMNPA</sequence>
<evidence type="ECO:0000259" key="3">
    <source>
        <dbReference type="Pfam" id="PF09718"/>
    </source>
</evidence>
<feature type="transmembrane region" description="Helical" evidence="2">
    <location>
        <begin position="287"/>
        <end position="306"/>
    </location>
</feature>
<dbReference type="Proteomes" id="UP000002372">
    <property type="component" value="Chromosome"/>
</dbReference>
<evidence type="ECO:0000256" key="1">
    <source>
        <dbReference type="SAM" id="MobiDB-lite"/>
    </source>
</evidence>